<dbReference type="CDD" id="cd00024">
    <property type="entry name" value="CD_CSD"/>
    <property type="match status" value="1"/>
</dbReference>
<dbReference type="Gene3D" id="2.40.50.40">
    <property type="match status" value="1"/>
</dbReference>
<dbReference type="EMBL" id="HBJA01077205">
    <property type="protein sequence ID" value="CAE0815905.1"/>
    <property type="molecule type" value="Transcribed_RNA"/>
</dbReference>
<proteinExistence type="predicted"/>
<organism evidence="2">
    <name type="scientific">Eutreptiella gymnastica</name>
    <dbReference type="NCBI Taxonomy" id="73025"/>
    <lineage>
        <taxon>Eukaryota</taxon>
        <taxon>Discoba</taxon>
        <taxon>Euglenozoa</taxon>
        <taxon>Euglenida</taxon>
        <taxon>Spirocuta</taxon>
        <taxon>Euglenophyceae</taxon>
        <taxon>Eutreptiales</taxon>
        <taxon>Eutreptiaceae</taxon>
        <taxon>Eutreptiella</taxon>
    </lineage>
</organism>
<name>A0A7S4FUS6_9EUGL</name>
<gene>
    <name evidence="2" type="ORF">EGYM00163_LOCUS27064</name>
</gene>
<dbReference type="InterPro" id="IPR023780">
    <property type="entry name" value="Chromo_domain"/>
</dbReference>
<accession>A0A7S4FUS6</accession>
<reference evidence="2" key="1">
    <citation type="submission" date="2021-01" db="EMBL/GenBank/DDBJ databases">
        <authorList>
            <person name="Corre E."/>
            <person name="Pelletier E."/>
            <person name="Niang G."/>
            <person name="Scheremetjew M."/>
            <person name="Finn R."/>
            <person name="Kale V."/>
            <person name="Holt S."/>
            <person name="Cochrane G."/>
            <person name="Meng A."/>
            <person name="Brown T."/>
            <person name="Cohen L."/>
        </authorList>
    </citation>
    <scope>NUCLEOTIDE SEQUENCE</scope>
    <source>
        <strain evidence="2">CCMP1594</strain>
    </source>
</reference>
<evidence type="ECO:0000313" key="2">
    <source>
        <dbReference type="EMBL" id="CAE0815905.1"/>
    </source>
</evidence>
<dbReference type="InterPro" id="IPR000953">
    <property type="entry name" value="Chromo/chromo_shadow_dom"/>
</dbReference>
<dbReference type="PROSITE" id="PS50013">
    <property type="entry name" value="CHROMO_2"/>
    <property type="match status" value="1"/>
</dbReference>
<dbReference type="SMART" id="SM00298">
    <property type="entry name" value="CHROMO"/>
    <property type="match status" value="1"/>
</dbReference>
<protein>
    <recommendedName>
        <fullName evidence="1">Chromo domain-containing protein</fullName>
    </recommendedName>
</protein>
<evidence type="ECO:0000259" key="1">
    <source>
        <dbReference type="PROSITE" id="PS50013"/>
    </source>
</evidence>
<dbReference type="SUPFAM" id="SSF54160">
    <property type="entry name" value="Chromo domain-like"/>
    <property type="match status" value="1"/>
</dbReference>
<sequence>MSNSFVEDNLPFRKRRRIGGPIGAPPIPIANAVVATQNDFACSSGFHAHYYSNGFWYKGTAKEDRLVPEPNESLKRQNIIKAWIMRNCGRFPSIGTIASQLRYRPGILGPNHTVEGAVRELCDEGLLRREGGRVVSLVSAIERPKPTAKWKPAGAAQIITMQKGKAVMVGGLYAIDRIIGHGVRTNDNAVYYLVKWLGQPASEATWESEESLMVTAGPVILHYRKSLMNAADGNTS</sequence>
<dbReference type="AlphaFoldDB" id="A0A7S4FUS6"/>
<feature type="domain" description="Chromo" evidence="1">
    <location>
        <begin position="173"/>
        <end position="225"/>
    </location>
</feature>
<dbReference type="Pfam" id="PF00385">
    <property type="entry name" value="Chromo"/>
    <property type="match status" value="1"/>
</dbReference>
<dbReference type="InterPro" id="IPR016197">
    <property type="entry name" value="Chromo-like_dom_sf"/>
</dbReference>